<evidence type="ECO:0000313" key="1">
    <source>
        <dbReference type="EMBL" id="GAA2693685.1"/>
    </source>
</evidence>
<keyword evidence="2" id="KW-1185">Reference proteome</keyword>
<protein>
    <submittedName>
        <fullName evidence="1">Uncharacterized protein</fullName>
    </submittedName>
</protein>
<proteinExistence type="predicted"/>
<dbReference type="Proteomes" id="UP001501666">
    <property type="component" value="Unassembled WGS sequence"/>
</dbReference>
<name>A0ABP6FJ25_9ACTN</name>
<evidence type="ECO:0000313" key="2">
    <source>
        <dbReference type="Proteomes" id="UP001501666"/>
    </source>
</evidence>
<comment type="caution">
    <text evidence="1">The sequence shown here is derived from an EMBL/GenBank/DDBJ whole genome shotgun (WGS) entry which is preliminary data.</text>
</comment>
<reference evidence="2" key="1">
    <citation type="journal article" date="2019" name="Int. J. Syst. Evol. Microbiol.">
        <title>The Global Catalogue of Microorganisms (GCM) 10K type strain sequencing project: providing services to taxonomists for standard genome sequencing and annotation.</title>
        <authorList>
            <consortium name="The Broad Institute Genomics Platform"/>
            <consortium name="The Broad Institute Genome Sequencing Center for Infectious Disease"/>
            <person name="Wu L."/>
            <person name="Ma J."/>
        </authorList>
    </citation>
    <scope>NUCLEOTIDE SEQUENCE [LARGE SCALE GENOMIC DNA]</scope>
    <source>
        <strain evidence="2">JCM 6835</strain>
    </source>
</reference>
<gene>
    <name evidence="1" type="ORF">GCM10010412_085360</name>
</gene>
<dbReference type="RefSeq" id="WP_346154954.1">
    <property type="nucleotide sequence ID" value="NZ_BAAATE010000037.1"/>
</dbReference>
<dbReference type="EMBL" id="BAAATE010000037">
    <property type="protein sequence ID" value="GAA2693685.1"/>
    <property type="molecule type" value="Genomic_DNA"/>
</dbReference>
<accession>A0ABP6FJ25</accession>
<organism evidence="1 2">
    <name type="scientific">Nonomuraea recticatena</name>
    <dbReference type="NCBI Taxonomy" id="46178"/>
    <lineage>
        <taxon>Bacteria</taxon>
        <taxon>Bacillati</taxon>
        <taxon>Actinomycetota</taxon>
        <taxon>Actinomycetes</taxon>
        <taxon>Streptosporangiales</taxon>
        <taxon>Streptosporangiaceae</taxon>
        <taxon>Nonomuraea</taxon>
    </lineage>
</organism>
<sequence>MTVLVTGSHGGIGSACIGAVEATGGTAFGVDLADGIDITRPGDS</sequence>